<evidence type="ECO:0000256" key="5">
    <source>
        <dbReference type="ARBA" id="ARBA00022989"/>
    </source>
</evidence>
<evidence type="ECO:0000313" key="9">
    <source>
        <dbReference type="Proteomes" id="UP000066549"/>
    </source>
</evidence>
<dbReference type="Pfam" id="PF07690">
    <property type="entry name" value="MFS_1"/>
    <property type="match status" value="1"/>
</dbReference>
<evidence type="ECO:0000313" key="8">
    <source>
        <dbReference type="EMBL" id="AKO65999.1"/>
    </source>
</evidence>
<sequence>MQQKLSNQSSVHSRGFYFFLSAQFLSALADNALLFAAIALLANMQAPEWHQPLLLQFFVISYILLAPFVGAIADAFPKSNVMFFSNTIKLIGSLAMLAGVPPLYSYGIVGIGAASYSPAKYGILTELLPPKELVAANGWVEGLTVAAIILGAIVGGIFANFSPQIAIIIISFLYLAAAICNRYIPFVPIDHKLNTKNPIYLLKDFFISLKKLWADPLGQLSLAVTTLFWGAGATLRLVVIAWAAFALSFGLDKATMLTAMVALGVAIGSVIAAKYIKMKDAVNILIIGFFMGVLVCAMIFLSSWQSAAFNLLLIGIFSGILIVPMNALLQYRGHKLIGAGHSIAVQNFSENLGILILSGAYTFMVKHSLPINGIVFIFGLFVALTMIIALIYYEDAGK</sequence>
<feature type="transmembrane region" description="Helical" evidence="7">
    <location>
        <begin position="53"/>
        <end position="73"/>
    </location>
</feature>
<evidence type="ECO:0000256" key="4">
    <source>
        <dbReference type="ARBA" id="ARBA00022692"/>
    </source>
</evidence>
<keyword evidence="9" id="KW-1185">Reference proteome</keyword>
<keyword evidence="5 7" id="KW-1133">Transmembrane helix</keyword>
<evidence type="ECO:0000256" key="7">
    <source>
        <dbReference type="SAM" id="Phobius"/>
    </source>
</evidence>
<dbReference type="InterPro" id="IPR036259">
    <property type="entry name" value="MFS_trans_sf"/>
</dbReference>
<dbReference type="AlphaFoldDB" id="A0A0H4IZR4"/>
<feature type="transmembrane region" description="Helical" evidence="7">
    <location>
        <begin position="257"/>
        <end position="275"/>
    </location>
</feature>
<proteinExistence type="predicted"/>
<dbReference type="PANTHER" id="PTHR43266">
    <property type="entry name" value="MACROLIDE-EFFLUX PROTEIN"/>
    <property type="match status" value="1"/>
</dbReference>
<dbReference type="OrthoDB" id="9803968at2"/>
<feature type="transmembrane region" description="Helical" evidence="7">
    <location>
        <begin position="93"/>
        <end position="117"/>
    </location>
</feature>
<dbReference type="SUPFAM" id="SSF103473">
    <property type="entry name" value="MFS general substrate transporter"/>
    <property type="match status" value="1"/>
</dbReference>
<evidence type="ECO:0000256" key="2">
    <source>
        <dbReference type="ARBA" id="ARBA00022448"/>
    </source>
</evidence>
<dbReference type="PATRIC" id="fig|1623450.3.peg.922"/>
<evidence type="ECO:0000256" key="3">
    <source>
        <dbReference type="ARBA" id="ARBA00022475"/>
    </source>
</evidence>
<keyword evidence="4 7" id="KW-0812">Transmembrane</keyword>
<dbReference type="InterPro" id="IPR011701">
    <property type="entry name" value="MFS"/>
</dbReference>
<dbReference type="NCBIfam" id="NF008397">
    <property type="entry name" value="PRK11195.1"/>
    <property type="match status" value="1"/>
</dbReference>
<dbReference type="PANTHER" id="PTHR43266:SF2">
    <property type="entry name" value="MAJOR FACILITATOR SUPERFAMILY (MFS) PROFILE DOMAIN-CONTAINING PROTEIN"/>
    <property type="match status" value="1"/>
</dbReference>
<comment type="subcellular location">
    <subcellularLocation>
        <location evidence="1">Cell membrane</location>
        <topology evidence="1">Multi-pass membrane protein</topology>
    </subcellularLocation>
</comment>
<feature type="transmembrane region" description="Helical" evidence="7">
    <location>
        <begin position="165"/>
        <end position="184"/>
    </location>
</feature>
<feature type="transmembrane region" description="Helical" evidence="7">
    <location>
        <begin position="282"/>
        <end position="301"/>
    </location>
</feature>
<keyword evidence="6 7" id="KW-0472">Membrane</keyword>
<evidence type="ECO:0000256" key="1">
    <source>
        <dbReference type="ARBA" id="ARBA00004651"/>
    </source>
</evidence>
<name>A0A0H4IZR4_9PROT</name>
<dbReference type="GO" id="GO:0022857">
    <property type="term" value="F:transmembrane transporter activity"/>
    <property type="evidence" value="ECO:0007669"/>
    <property type="project" value="InterPro"/>
</dbReference>
<reference evidence="8 9" key="1">
    <citation type="submission" date="2015-03" db="EMBL/GenBank/DDBJ databases">
        <title>Comparative analysis of the OM43 clade including a novel species from Red Sea uncovers genomic and metabolic diversity among marine methylotrophs.</title>
        <authorList>
            <person name="Jimenez-Infante F."/>
            <person name="Ngugi D.K."/>
            <person name="Vinu M."/>
            <person name="Alam I."/>
            <person name="Kamau A."/>
            <person name="Blom J."/>
            <person name="Bajic V.B."/>
            <person name="Stingl U."/>
        </authorList>
    </citation>
    <scope>NUCLEOTIDE SEQUENCE [LARGE SCALE GENOMIC DNA]</scope>
    <source>
        <strain evidence="8 9">MBRSH7</strain>
    </source>
</reference>
<dbReference type="GO" id="GO:0005886">
    <property type="term" value="C:plasma membrane"/>
    <property type="evidence" value="ECO:0007669"/>
    <property type="project" value="UniProtKB-SubCell"/>
</dbReference>
<dbReference type="CDD" id="cd06173">
    <property type="entry name" value="MFS_MefA_like"/>
    <property type="match status" value="1"/>
</dbReference>
<dbReference type="Gene3D" id="1.20.1250.20">
    <property type="entry name" value="MFS general substrate transporter like domains"/>
    <property type="match status" value="1"/>
</dbReference>
<accession>A0A0H4IZR4</accession>
<dbReference type="EMBL" id="CP011002">
    <property type="protein sequence ID" value="AKO65999.1"/>
    <property type="molecule type" value="Genomic_DNA"/>
</dbReference>
<feature type="transmembrane region" description="Helical" evidence="7">
    <location>
        <begin position="307"/>
        <end position="328"/>
    </location>
</feature>
<keyword evidence="2" id="KW-0813">Transport</keyword>
<feature type="transmembrane region" description="Helical" evidence="7">
    <location>
        <begin position="220"/>
        <end position="245"/>
    </location>
</feature>
<dbReference type="Proteomes" id="UP000066549">
    <property type="component" value="Chromosome"/>
</dbReference>
<feature type="transmembrane region" description="Helical" evidence="7">
    <location>
        <begin position="138"/>
        <end position="159"/>
    </location>
</feature>
<gene>
    <name evidence="8" type="ORF">VI33_04630</name>
</gene>
<organism evidence="8 9">
    <name type="scientific">Methylophilales bacterium MBRS-H7</name>
    <dbReference type="NCBI Taxonomy" id="1623450"/>
    <lineage>
        <taxon>Bacteria</taxon>
        <taxon>Pseudomonadati</taxon>
        <taxon>Pseudomonadota</taxon>
        <taxon>Betaproteobacteria</taxon>
        <taxon>Nitrosomonadales</taxon>
        <taxon>OM43 clade</taxon>
    </lineage>
</organism>
<feature type="transmembrane region" description="Helical" evidence="7">
    <location>
        <begin position="16"/>
        <end position="41"/>
    </location>
</feature>
<protein>
    <submittedName>
        <fullName evidence="8">Major facilitator transporter</fullName>
    </submittedName>
</protein>
<evidence type="ECO:0000256" key="6">
    <source>
        <dbReference type="ARBA" id="ARBA00023136"/>
    </source>
</evidence>
<keyword evidence="3" id="KW-1003">Cell membrane</keyword>
<feature type="transmembrane region" description="Helical" evidence="7">
    <location>
        <begin position="371"/>
        <end position="393"/>
    </location>
</feature>